<accession>G2P7D5</accession>
<gene>
    <name evidence="1" type="ORF">Strvi_7760</name>
</gene>
<dbReference type="AlphaFoldDB" id="G2P7D5"/>
<dbReference type="HOGENOM" id="CLU_2792426_0_0_11"/>
<name>G2P7D5_STRV4</name>
<dbReference type="KEGG" id="svl:Strvi_7760"/>
<evidence type="ECO:0000313" key="2">
    <source>
        <dbReference type="Proteomes" id="UP000008703"/>
    </source>
</evidence>
<protein>
    <submittedName>
        <fullName evidence="1">Uncharacterized protein</fullName>
    </submittedName>
</protein>
<keyword evidence="2" id="KW-1185">Reference proteome</keyword>
<dbReference type="EMBL" id="CP002994">
    <property type="protein sequence ID" value="AEM87095.1"/>
    <property type="molecule type" value="Genomic_DNA"/>
</dbReference>
<organism evidence="1 2">
    <name type="scientific">Streptomyces violaceusniger (strain Tu 4113)</name>
    <dbReference type="NCBI Taxonomy" id="653045"/>
    <lineage>
        <taxon>Bacteria</taxon>
        <taxon>Bacillati</taxon>
        <taxon>Actinomycetota</taxon>
        <taxon>Actinomycetes</taxon>
        <taxon>Kitasatosporales</taxon>
        <taxon>Streptomycetaceae</taxon>
        <taxon>Streptomyces</taxon>
        <taxon>Streptomyces violaceusniger group</taxon>
    </lineage>
</organism>
<reference evidence="1" key="1">
    <citation type="submission" date="2011-08" db="EMBL/GenBank/DDBJ databases">
        <title>Complete sequence of chromosome of Streptomyces violaceusniger Tu 4113.</title>
        <authorList>
            <consortium name="US DOE Joint Genome Institute"/>
            <person name="Lucas S."/>
            <person name="Han J."/>
            <person name="Lapidus A."/>
            <person name="Cheng J.-F."/>
            <person name="Goodwin L."/>
            <person name="Pitluck S."/>
            <person name="Peters L."/>
            <person name="Ivanova N."/>
            <person name="Daligault H."/>
            <person name="Detter J.C."/>
            <person name="Han C."/>
            <person name="Tapia R."/>
            <person name="Land M."/>
            <person name="Hauser L."/>
            <person name="Kyrpides N."/>
            <person name="Ivanova N."/>
            <person name="Pagani I."/>
            <person name="Hagen A."/>
            <person name="Katz L."/>
            <person name="Fiedler H.-P."/>
            <person name="Keasling J."/>
            <person name="Fortman J."/>
            <person name="Woyke T."/>
        </authorList>
    </citation>
    <scope>NUCLEOTIDE SEQUENCE [LARGE SCALE GENOMIC DNA]</scope>
    <source>
        <strain evidence="1">Tu 4113</strain>
    </source>
</reference>
<evidence type="ECO:0000313" key="1">
    <source>
        <dbReference type="EMBL" id="AEM87095.1"/>
    </source>
</evidence>
<dbReference type="RefSeq" id="WP_014060565.1">
    <property type="nucleotide sequence ID" value="NC_015957.1"/>
</dbReference>
<proteinExistence type="predicted"/>
<sequence>MDYPFDTIGANDGEMLVNIAVSVRSETTRVTPDAITNLIRDYLQTIQGLEYITAARSEITQTNVSGSA</sequence>
<dbReference type="Proteomes" id="UP000008703">
    <property type="component" value="Chromosome"/>
</dbReference>